<dbReference type="EMBL" id="JABAIL010000016">
    <property type="protein sequence ID" value="NLR94948.1"/>
    <property type="molecule type" value="Genomic_DNA"/>
</dbReference>
<sequence length="197" mass="23037">MKIETNKNGEIILKEVYSSIGLESDNKELLDICMRDSGFEFKYNGQLYEAKQGKVRKLKGQLDTASDSSELAKAKEEHDQYKNLWEQIQESLDEMNENHTLKSDSALIDDITEFGRGVMEIHSADLERLIREKHLLEEKVNSLIELINTKEAIEEYSENINECRKELLLSAICQYTKRNTQKEIQEVEKWIETDFRK</sequence>
<evidence type="ECO:0000313" key="2">
    <source>
        <dbReference type="EMBL" id="NLR94948.1"/>
    </source>
</evidence>
<name>A0A7X8SRB4_9BACT</name>
<evidence type="ECO:0000313" key="3">
    <source>
        <dbReference type="Proteomes" id="UP000585050"/>
    </source>
</evidence>
<dbReference type="AlphaFoldDB" id="A0A7X8SRB4"/>
<proteinExistence type="predicted"/>
<feature type="coiled-coil region" evidence="1">
    <location>
        <begin position="71"/>
        <end position="166"/>
    </location>
</feature>
<dbReference type="Proteomes" id="UP000585050">
    <property type="component" value="Unassembled WGS sequence"/>
</dbReference>
<gene>
    <name evidence="2" type="ORF">HGP29_27325</name>
</gene>
<comment type="caution">
    <text evidence="2">The sequence shown here is derived from an EMBL/GenBank/DDBJ whole genome shotgun (WGS) entry which is preliminary data.</text>
</comment>
<reference evidence="2 3" key="1">
    <citation type="submission" date="2020-04" db="EMBL/GenBank/DDBJ databases">
        <title>Flammeovirga sp. SR4, a novel species isolated from seawater.</title>
        <authorList>
            <person name="Wang X."/>
        </authorList>
    </citation>
    <scope>NUCLEOTIDE SEQUENCE [LARGE SCALE GENOMIC DNA]</scope>
    <source>
        <strain evidence="2 3">SR4</strain>
    </source>
</reference>
<keyword evidence="3" id="KW-1185">Reference proteome</keyword>
<organism evidence="2 3">
    <name type="scientific">Flammeovirga agarivorans</name>
    <dbReference type="NCBI Taxonomy" id="2726742"/>
    <lineage>
        <taxon>Bacteria</taxon>
        <taxon>Pseudomonadati</taxon>
        <taxon>Bacteroidota</taxon>
        <taxon>Cytophagia</taxon>
        <taxon>Cytophagales</taxon>
        <taxon>Flammeovirgaceae</taxon>
        <taxon>Flammeovirga</taxon>
    </lineage>
</organism>
<keyword evidence="1" id="KW-0175">Coiled coil</keyword>
<accession>A0A7X8SRB4</accession>
<evidence type="ECO:0000256" key="1">
    <source>
        <dbReference type="SAM" id="Coils"/>
    </source>
</evidence>
<dbReference type="RefSeq" id="WP_168885657.1">
    <property type="nucleotide sequence ID" value="NZ_JABAIL010000016.1"/>
</dbReference>
<protein>
    <submittedName>
        <fullName evidence="2">Uncharacterized protein</fullName>
    </submittedName>
</protein>